<reference evidence="2 3" key="1">
    <citation type="journal article" date="2017" name="Curr. Biol.">
        <title>Genome architecture and evolution of a unichromosomal asexual nematode.</title>
        <authorList>
            <person name="Fradin H."/>
            <person name="Zegar C."/>
            <person name="Gutwein M."/>
            <person name="Lucas J."/>
            <person name="Kovtun M."/>
            <person name="Corcoran D."/>
            <person name="Baugh L.R."/>
            <person name="Kiontke K."/>
            <person name="Gunsalus K."/>
            <person name="Fitch D.H."/>
            <person name="Piano F."/>
        </authorList>
    </citation>
    <scope>NUCLEOTIDE SEQUENCE [LARGE SCALE GENOMIC DNA]</scope>
    <source>
        <strain evidence="2">PF1309</strain>
    </source>
</reference>
<organism evidence="2 3">
    <name type="scientific">Diploscapter pachys</name>
    <dbReference type="NCBI Taxonomy" id="2018661"/>
    <lineage>
        <taxon>Eukaryota</taxon>
        <taxon>Metazoa</taxon>
        <taxon>Ecdysozoa</taxon>
        <taxon>Nematoda</taxon>
        <taxon>Chromadorea</taxon>
        <taxon>Rhabditida</taxon>
        <taxon>Rhabditina</taxon>
        <taxon>Rhabditomorpha</taxon>
        <taxon>Rhabditoidea</taxon>
        <taxon>Rhabditidae</taxon>
        <taxon>Diploscapter</taxon>
    </lineage>
</organism>
<proteinExistence type="predicted"/>
<keyword evidence="1" id="KW-0472">Membrane</keyword>
<name>A0A2A2JVY7_9BILA</name>
<evidence type="ECO:0000313" key="3">
    <source>
        <dbReference type="Proteomes" id="UP000218231"/>
    </source>
</evidence>
<evidence type="ECO:0000256" key="1">
    <source>
        <dbReference type="SAM" id="Phobius"/>
    </source>
</evidence>
<dbReference type="AlphaFoldDB" id="A0A2A2JVY7"/>
<sequence>MTFTKEEDDKNSSSPCGLCCFTLVAISVVSISALITLLVANSMYTGLPERKHINFKQFESPESRLLIESKQIVLLKDEPNQRCLLLPLQIIGRSQGEFSLDTDPLTHAEVRQAVGEKALSFCAPLPVFLVSL</sequence>
<keyword evidence="3" id="KW-1185">Reference proteome</keyword>
<dbReference type="Proteomes" id="UP000218231">
    <property type="component" value="Unassembled WGS sequence"/>
</dbReference>
<dbReference type="OrthoDB" id="5795961at2759"/>
<gene>
    <name evidence="2" type="ORF">WR25_13523</name>
</gene>
<keyword evidence="1" id="KW-1133">Transmembrane helix</keyword>
<feature type="transmembrane region" description="Helical" evidence="1">
    <location>
        <begin position="12"/>
        <end position="40"/>
    </location>
</feature>
<dbReference type="EMBL" id="LIAE01010192">
    <property type="protein sequence ID" value="PAV65847.1"/>
    <property type="molecule type" value="Genomic_DNA"/>
</dbReference>
<accession>A0A2A2JVY7</accession>
<comment type="caution">
    <text evidence="2">The sequence shown here is derived from an EMBL/GenBank/DDBJ whole genome shotgun (WGS) entry which is preliminary data.</text>
</comment>
<keyword evidence="1" id="KW-0812">Transmembrane</keyword>
<evidence type="ECO:0000313" key="2">
    <source>
        <dbReference type="EMBL" id="PAV65847.1"/>
    </source>
</evidence>
<protein>
    <submittedName>
        <fullName evidence="2">Uncharacterized protein</fullName>
    </submittedName>
</protein>